<dbReference type="InterPro" id="IPR017937">
    <property type="entry name" value="Thioredoxin_CS"/>
</dbReference>
<dbReference type="KEGG" id="mad:HP15_1648"/>
<evidence type="ECO:0000313" key="6">
    <source>
        <dbReference type="EMBL" id="ADP97412.1"/>
    </source>
</evidence>
<keyword evidence="3" id="KW-1015">Disulfide bond</keyword>
<reference evidence="7" key="2">
    <citation type="submission" date="2010-02" db="EMBL/GenBank/DDBJ databases">
        <title>Complete genome sequence of Marinobacter adhaerens type strain (HP15).</title>
        <authorList>
            <person name="Gaerdes A.A.M."/>
            <person name="Kaeppel E."/>
            <person name="Shezad A."/>
            <person name="Seebah S."/>
            <person name="Teeling H."/>
            <person name="Yarza P."/>
            <person name="Gloeckner F.O."/>
            <person name="Ullrich M.S."/>
        </authorList>
    </citation>
    <scope>NUCLEOTIDE SEQUENCE [LARGE SCALE GENOMIC DNA]</scope>
    <source>
        <strain evidence="7">DSM 23420 / HP15</strain>
    </source>
</reference>
<dbReference type="EMBL" id="CP001978">
    <property type="protein sequence ID" value="ADP97412.1"/>
    <property type="molecule type" value="Genomic_DNA"/>
</dbReference>
<dbReference type="PROSITE" id="PS00194">
    <property type="entry name" value="THIOREDOXIN_1"/>
    <property type="match status" value="1"/>
</dbReference>
<dbReference type="Gene3D" id="3.40.30.10">
    <property type="entry name" value="Glutaredoxin"/>
    <property type="match status" value="1"/>
</dbReference>
<dbReference type="EC" id="1.8.4.2" evidence="6"/>
<sequence>MFAEYALFIPEELSRRKFVVPIVNLNTFDELGELANRHEWLLLDFWAPWCAPCKVMNPVMEQFSELNQETAVIKVDVDQKHEIAAKFGVRAIPTLVLLRRDQFMGQETGSKSLKDLASWIDGLKQKVSQLA</sequence>
<dbReference type="PANTHER" id="PTHR45663">
    <property type="entry name" value="GEO12009P1"/>
    <property type="match status" value="1"/>
</dbReference>
<dbReference type="eggNOG" id="COG0526">
    <property type="taxonomic scope" value="Bacteria"/>
</dbReference>
<accession>E4PM84</accession>
<keyword evidence="2" id="KW-0249">Electron transport</keyword>
<dbReference type="InterPro" id="IPR036249">
    <property type="entry name" value="Thioredoxin-like_sf"/>
</dbReference>
<feature type="domain" description="Thioredoxin" evidence="5">
    <location>
        <begin position="9"/>
        <end position="125"/>
    </location>
</feature>
<evidence type="ECO:0000256" key="1">
    <source>
        <dbReference type="ARBA" id="ARBA00022448"/>
    </source>
</evidence>
<dbReference type="Proteomes" id="UP000007077">
    <property type="component" value="Chromosome"/>
</dbReference>
<dbReference type="GO" id="GO:0005829">
    <property type="term" value="C:cytosol"/>
    <property type="evidence" value="ECO:0007669"/>
    <property type="project" value="TreeGrafter"/>
</dbReference>
<dbReference type="PROSITE" id="PS51352">
    <property type="entry name" value="THIOREDOXIN_2"/>
    <property type="match status" value="1"/>
</dbReference>
<organism evidence="6 7">
    <name type="scientific">Marinobacter adhaerens (strain DSM 23420 / HP15)</name>
    <dbReference type="NCBI Taxonomy" id="225937"/>
    <lineage>
        <taxon>Bacteria</taxon>
        <taxon>Pseudomonadati</taxon>
        <taxon>Pseudomonadota</taxon>
        <taxon>Gammaproteobacteria</taxon>
        <taxon>Pseudomonadales</taxon>
        <taxon>Marinobacteraceae</taxon>
        <taxon>Marinobacter</taxon>
    </lineage>
</organism>
<keyword evidence="6" id="KW-0560">Oxidoreductase</keyword>
<dbReference type="HOGENOM" id="CLU_090389_14_5_6"/>
<evidence type="ECO:0000313" key="7">
    <source>
        <dbReference type="Proteomes" id="UP000007077"/>
    </source>
</evidence>
<dbReference type="SUPFAM" id="SSF52833">
    <property type="entry name" value="Thioredoxin-like"/>
    <property type="match status" value="1"/>
</dbReference>
<dbReference type="Pfam" id="PF00085">
    <property type="entry name" value="Thioredoxin"/>
    <property type="match status" value="1"/>
</dbReference>
<proteinExistence type="predicted"/>
<dbReference type="GO" id="GO:0045454">
    <property type="term" value="P:cell redox homeostasis"/>
    <property type="evidence" value="ECO:0007669"/>
    <property type="project" value="TreeGrafter"/>
</dbReference>
<dbReference type="AlphaFoldDB" id="E4PM84"/>
<evidence type="ECO:0000256" key="4">
    <source>
        <dbReference type="ARBA" id="ARBA00023284"/>
    </source>
</evidence>
<name>E4PM84_MARAH</name>
<dbReference type="PRINTS" id="PR00421">
    <property type="entry name" value="THIOREDOXIN"/>
</dbReference>
<dbReference type="InterPro" id="IPR013766">
    <property type="entry name" value="Thioredoxin_domain"/>
</dbReference>
<dbReference type="STRING" id="225937.HP15_1648"/>
<reference evidence="6 7" key="1">
    <citation type="journal article" date="2010" name="Stand. Genomic Sci.">
        <title>Complete genome sequence of Marinobacter adhaerens type strain (HP15), a diatom-interacting marine microorganism.</title>
        <authorList>
            <person name="Gardes A."/>
            <person name="Kaeppel E."/>
            <person name="Shehzad A."/>
            <person name="Seebah S."/>
            <person name="Teeling H."/>
            <person name="Yarza P."/>
            <person name="Glockner F.O."/>
            <person name="Grossart H.P."/>
            <person name="Ullrich M.S."/>
        </authorList>
    </citation>
    <scope>NUCLEOTIDE SEQUENCE [LARGE SCALE GENOMIC DNA]</scope>
    <source>
        <strain evidence="7">DSM 23420 / HP15</strain>
    </source>
</reference>
<dbReference type="PANTHER" id="PTHR45663:SF11">
    <property type="entry name" value="GEO12009P1"/>
    <property type="match status" value="1"/>
</dbReference>
<keyword evidence="1" id="KW-0813">Transport</keyword>
<evidence type="ECO:0000256" key="2">
    <source>
        <dbReference type="ARBA" id="ARBA00022982"/>
    </source>
</evidence>
<keyword evidence="4" id="KW-0676">Redox-active center</keyword>
<evidence type="ECO:0000256" key="3">
    <source>
        <dbReference type="ARBA" id="ARBA00023157"/>
    </source>
</evidence>
<evidence type="ECO:0000259" key="5">
    <source>
        <dbReference type="PROSITE" id="PS51352"/>
    </source>
</evidence>
<dbReference type="CDD" id="cd02947">
    <property type="entry name" value="TRX_family"/>
    <property type="match status" value="1"/>
</dbReference>
<protein>
    <submittedName>
        <fullName evidence="6">Protein containing thioredoxin domain</fullName>
        <ecNumber evidence="6">1.8.4.2</ecNumber>
    </submittedName>
</protein>
<gene>
    <name evidence="6" type="ordered locus">HP15_1648</name>
</gene>
<dbReference type="GO" id="GO:0019153">
    <property type="term" value="F:protein-disulfide reductase (glutathione) activity"/>
    <property type="evidence" value="ECO:0007669"/>
    <property type="project" value="UniProtKB-EC"/>
</dbReference>
<dbReference type="PATRIC" id="fig|225937.3.peg.1659"/>